<protein>
    <submittedName>
        <fullName evidence="1">Uncharacterized protein</fullName>
    </submittedName>
</protein>
<gene>
    <name evidence="1" type="ORF">MKW35_02245</name>
</gene>
<keyword evidence="2" id="KW-1185">Reference proteome</keyword>
<evidence type="ECO:0000313" key="2">
    <source>
        <dbReference type="Proteomes" id="UP001156141"/>
    </source>
</evidence>
<evidence type="ECO:0000313" key="1">
    <source>
        <dbReference type="EMBL" id="MCH4551424.1"/>
    </source>
</evidence>
<proteinExistence type="predicted"/>
<reference evidence="1" key="1">
    <citation type="submission" date="2022-02" db="EMBL/GenBank/DDBJ databases">
        <title>Aestuariibaculum sp., a marine bacterium isolated from sediment in Guangxi.</title>
        <authorList>
            <person name="Ying J."/>
        </authorList>
    </citation>
    <scope>NUCLEOTIDE SEQUENCE</scope>
    <source>
        <strain evidence="1">L182</strain>
    </source>
</reference>
<dbReference type="Proteomes" id="UP001156141">
    <property type="component" value="Unassembled WGS sequence"/>
</dbReference>
<sequence>MKPNTTHITLIFFLLFAIPILIAQEKPLVYTPGPANLNPDTFAHIYFLREQDDDFPDNWLAVILNDDAGFCVKAKMNNVYRVHTRLTDTTKLHTKIKNAYIELNLILQPGNDYYVSLKPERNTQGLLGSLKPLDNAEGKARLQAYTGHIQDRYCIVPMTGNYDFRENIYNDTIPWYADKTHNYLFRPLPSWEILGQDSPNTAFAFRNPLISNTYSEAGGITNLSLKKCTTIEAFDNYCNTTFIKTILDKQHDTLTGITLTPVSLPKGISYARMLAIENKNTSAMLPETTELLMRSVHIVFFWTDEKGKGNTASMYLSERGVPNELHNFSTLQDRLLWVWHSFKLVNIK</sequence>
<organism evidence="1 2">
    <name type="scientific">Aestuariibaculum lutulentum</name>
    <dbReference type="NCBI Taxonomy" id="2920935"/>
    <lineage>
        <taxon>Bacteria</taxon>
        <taxon>Pseudomonadati</taxon>
        <taxon>Bacteroidota</taxon>
        <taxon>Flavobacteriia</taxon>
        <taxon>Flavobacteriales</taxon>
        <taxon>Flavobacteriaceae</taxon>
    </lineage>
</organism>
<dbReference type="RefSeq" id="WP_240571767.1">
    <property type="nucleotide sequence ID" value="NZ_CP136709.1"/>
</dbReference>
<dbReference type="EMBL" id="JAKVQD010000001">
    <property type="protein sequence ID" value="MCH4551424.1"/>
    <property type="molecule type" value="Genomic_DNA"/>
</dbReference>
<accession>A0ABS9REQ5</accession>
<name>A0ABS9REQ5_9FLAO</name>
<comment type="caution">
    <text evidence="1">The sequence shown here is derived from an EMBL/GenBank/DDBJ whole genome shotgun (WGS) entry which is preliminary data.</text>
</comment>